<gene>
    <name evidence="3" type="ORF">RGF97_01180</name>
</gene>
<evidence type="ECO:0000259" key="2">
    <source>
        <dbReference type="Pfam" id="PF12697"/>
    </source>
</evidence>
<evidence type="ECO:0000313" key="3">
    <source>
        <dbReference type="EMBL" id="WMX43759.1"/>
    </source>
</evidence>
<dbReference type="InterPro" id="IPR000073">
    <property type="entry name" value="AB_hydrolase_1"/>
</dbReference>
<dbReference type="RefSeq" id="WP_309547664.1">
    <property type="nucleotide sequence ID" value="NZ_CP133762.1"/>
</dbReference>
<organism evidence="3 4">
    <name type="scientific">Streptomyces roseicoloratus</name>
    <dbReference type="NCBI Taxonomy" id="2508722"/>
    <lineage>
        <taxon>Bacteria</taxon>
        <taxon>Bacillati</taxon>
        <taxon>Actinomycetota</taxon>
        <taxon>Actinomycetes</taxon>
        <taxon>Kitasatosporales</taxon>
        <taxon>Streptomycetaceae</taxon>
        <taxon>Streptomyces</taxon>
    </lineage>
</organism>
<dbReference type="InterPro" id="IPR050266">
    <property type="entry name" value="AB_hydrolase_sf"/>
</dbReference>
<evidence type="ECO:0000313" key="4">
    <source>
        <dbReference type="Proteomes" id="UP001250858"/>
    </source>
</evidence>
<protein>
    <submittedName>
        <fullName evidence="3">Alpha/beta hydrolase</fullName>
    </submittedName>
</protein>
<proteinExistence type="predicted"/>
<dbReference type="GO" id="GO:0016787">
    <property type="term" value="F:hydrolase activity"/>
    <property type="evidence" value="ECO:0007669"/>
    <property type="project" value="UniProtKB-KW"/>
</dbReference>
<reference evidence="3 4" key="1">
    <citation type="submission" date="2023-09" db="EMBL/GenBank/DDBJ databases">
        <title>Complete genome of Streptomyces roseicoloratus T14.</title>
        <authorList>
            <person name="Bashizi T."/>
            <person name="Kim M.-J."/>
            <person name="Lee G."/>
            <person name="Tagele S.B."/>
            <person name="Shin J.-H."/>
        </authorList>
    </citation>
    <scope>NUCLEOTIDE SEQUENCE [LARGE SCALE GENOMIC DNA]</scope>
    <source>
        <strain evidence="3 4">T14</strain>
    </source>
</reference>
<dbReference type="PANTHER" id="PTHR43798">
    <property type="entry name" value="MONOACYLGLYCEROL LIPASE"/>
    <property type="match status" value="1"/>
</dbReference>
<keyword evidence="1 3" id="KW-0378">Hydrolase</keyword>
<feature type="domain" description="AB hydrolase-1" evidence="2">
    <location>
        <begin position="38"/>
        <end position="293"/>
    </location>
</feature>
<sequence>MTRPDGPPPAAEPIPLDLPVDGTTLRALRFGTGPRTAVAAHGISASAMSFSAVARHLPADWSLYAVDLRGRGGSSAASGPYGIDRHAADLVTAARTWGGGGPVVLTGHSMGAYAALRAAAREPALFDRLLLVDGGLPTPLPASADPDAVLAAGLGPALARLSTTYGSDEAYVDFFRAHPALGPHWNEHIEAYVRYDLTGPEGARRSRAQETAVRQDGRELLTSAASFGEDLAGLDVPALLLHAPLGLLGEAPGMLPPALVDHWAGAAPHLSAEFVPDCNHYTVLLGEPARTVAERLVAPPGRT</sequence>
<dbReference type="Proteomes" id="UP001250858">
    <property type="component" value="Chromosome"/>
</dbReference>
<dbReference type="InterPro" id="IPR029058">
    <property type="entry name" value="AB_hydrolase_fold"/>
</dbReference>
<keyword evidence="4" id="KW-1185">Reference proteome</keyword>
<dbReference type="Pfam" id="PF12697">
    <property type="entry name" value="Abhydrolase_6"/>
    <property type="match status" value="1"/>
</dbReference>
<accession>A0ABY9RQ06</accession>
<dbReference type="PANTHER" id="PTHR43798:SF31">
    <property type="entry name" value="AB HYDROLASE SUPERFAMILY PROTEIN YCLE"/>
    <property type="match status" value="1"/>
</dbReference>
<dbReference type="SUPFAM" id="SSF53474">
    <property type="entry name" value="alpha/beta-Hydrolases"/>
    <property type="match status" value="1"/>
</dbReference>
<dbReference type="EMBL" id="CP133762">
    <property type="protein sequence ID" value="WMX43759.1"/>
    <property type="molecule type" value="Genomic_DNA"/>
</dbReference>
<evidence type="ECO:0000256" key="1">
    <source>
        <dbReference type="ARBA" id="ARBA00022801"/>
    </source>
</evidence>
<name>A0ABY9RQ06_9ACTN</name>
<dbReference type="Gene3D" id="3.40.50.1820">
    <property type="entry name" value="alpha/beta hydrolase"/>
    <property type="match status" value="1"/>
</dbReference>